<dbReference type="NCBIfam" id="TIGR00430">
    <property type="entry name" value="Q_tRNA_tgt"/>
    <property type="match status" value="1"/>
</dbReference>
<evidence type="ECO:0000256" key="6">
    <source>
        <dbReference type="ARBA" id="ARBA00050112"/>
    </source>
</evidence>
<feature type="binding site" evidence="7">
    <location>
        <begin position="96"/>
        <end position="100"/>
    </location>
    <ligand>
        <name>substrate</name>
    </ligand>
</feature>
<comment type="similarity">
    <text evidence="7">Belongs to the queuine tRNA-ribosyltransferase family.</text>
</comment>
<reference evidence="9 10" key="1">
    <citation type="submission" date="2019-01" db="EMBL/GenBank/DDBJ databases">
        <title>Vagococcus silagei sp. nov. isolated from brewer's grain.</title>
        <authorList>
            <person name="Guu J.-R."/>
        </authorList>
    </citation>
    <scope>NUCLEOTIDE SEQUENCE [LARGE SCALE GENOMIC DNA]</scope>
    <source>
        <strain evidence="9 10">2B-2</strain>
    </source>
</reference>
<keyword evidence="4 7" id="KW-0671">Queuosine biosynthesis</keyword>
<evidence type="ECO:0000256" key="7">
    <source>
        <dbReference type="HAMAP-Rule" id="MF_00168"/>
    </source>
</evidence>
<dbReference type="PANTHER" id="PTHR46499">
    <property type="entry name" value="QUEUINE TRNA-RIBOSYLTRANSFERASE"/>
    <property type="match status" value="1"/>
</dbReference>
<dbReference type="GO" id="GO:0005829">
    <property type="term" value="C:cytosol"/>
    <property type="evidence" value="ECO:0007669"/>
    <property type="project" value="TreeGrafter"/>
</dbReference>
<dbReference type="InterPro" id="IPR002616">
    <property type="entry name" value="tRNA_ribo_trans-like"/>
</dbReference>
<feature type="binding site" evidence="7">
    <location>
        <position position="310"/>
    </location>
    <ligand>
        <name>Zn(2+)</name>
        <dbReference type="ChEBI" id="CHEBI:29105"/>
    </ligand>
</feature>
<feature type="binding site" evidence="7">
    <location>
        <position position="193"/>
    </location>
    <ligand>
        <name>substrate</name>
    </ligand>
</feature>
<accession>A0A4S3B2R2</accession>
<dbReference type="GO" id="GO:0008616">
    <property type="term" value="P:tRNA queuosine(34) biosynthetic process"/>
    <property type="evidence" value="ECO:0007669"/>
    <property type="project" value="UniProtKB-UniRule"/>
</dbReference>
<keyword evidence="5 7" id="KW-0862">Zinc</keyword>
<protein>
    <recommendedName>
        <fullName evidence="7">Queuine tRNA-ribosyltransferase</fullName>
        <ecNumber evidence="7">2.4.2.29</ecNumber>
    </recommendedName>
    <alternativeName>
        <fullName evidence="7">Guanine insertion enzyme</fullName>
    </alternativeName>
    <alternativeName>
        <fullName evidence="7">tRNA-guanine transglycosylase</fullName>
    </alternativeName>
</protein>
<dbReference type="EC" id="2.4.2.29" evidence="7"/>
<dbReference type="NCBIfam" id="TIGR00449">
    <property type="entry name" value="tgt_general"/>
    <property type="match status" value="1"/>
</dbReference>
<dbReference type="Pfam" id="PF01702">
    <property type="entry name" value="TGT"/>
    <property type="match status" value="1"/>
</dbReference>
<evidence type="ECO:0000313" key="10">
    <source>
        <dbReference type="Proteomes" id="UP000310506"/>
    </source>
</evidence>
<feature type="binding site" evidence="7">
    <location>
        <position position="339"/>
    </location>
    <ligand>
        <name>Zn(2+)</name>
        <dbReference type="ChEBI" id="CHEBI:29105"/>
    </ligand>
</feature>
<gene>
    <name evidence="7" type="primary">tgt</name>
    <name evidence="9" type="ORF">ESZ54_09900</name>
</gene>
<evidence type="ECO:0000256" key="3">
    <source>
        <dbReference type="ARBA" id="ARBA00022694"/>
    </source>
</evidence>
<dbReference type="InterPro" id="IPR004803">
    <property type="entry name" value="TGT"/>
</dbReference>
<dbReference type="OrthoDB" id="9805417at2"/>
<feature type="binding site" evidence="7">
    <location>
        <position position="220"/>
    </location>
    <ligand>
        <name>substrate</name>
    </ligand>
</feature>
<comment type="caution">
    <text evidence="9">The sequence shown here is derived from an EMBL/GenBank/DDBJ whole genome shotgun (WGS) entry which is preliminary data.</text>
</comment>
<dbReference type="InterPro" id="IPR036511">
    <property type="entry name" value="TGT-like_sf"/>
</dbReference>
<comment type="pathway">
    <text evidence="7">tRNA modification; tRNA-queuosine biosynthesis.</text>
</comment>
<evidence type="ECO:0000256" key="1">
    <source>
        <dbReference type="ARBA" id="ARBA00022676"/>
    </source>
</evidence>
<evidence type="ECO:0000256" key="5">
    <source>
        <dbReference type="ARBA" id="ARBA00022833"/>
    </source>
</evidence>
<feature type="binding site" evidence="7">
    <location>
        <position position="150"/>
    </location>
    <ligand>
        <name>substrate</name>
    </ligand>
</feature>
<sequence length="381" mass="43522">MSEPAIKYRLIKTEKHTGARLGEIITPYGTFPTPMFMPVGTLATVKTMAPEELKEMGSGIILSNTYHLWLRPGADIVEEAGGLHKFMNWDQGILTDSGGFQVWSLADMRQIEEKGVHFKNHLNGSKMFLSPEKAIQIQNQLGPDIMMSFDECPPFYESHDYVKRSIERTSRWAERGLKAHQKPDQQGLFGIIQGAGYKDLRQQSARDLVAMDFPGYSIGGLSVGETKKEMNEMLEYTTPLIPDHKPRYLMGVGTADSLIDGVIRGVDMFDCVLPTRIARNGTCMTSQGRLVVKNAKYTNDFRPLDEKCNCYTCRNYSRAYIRHLIKCDETFGLRLTSYHNLYFLHDVMRQVRQAIMDDNLLEFREAFFEEYGFNDKNAKNF</sequence>
<evidence type="ECO:0000259" key="8">
    <source>
        <dbReference type="Pfam" id="PF01702"/>
    </source>
</evidence>
<dbReference type="EMBL" id="SDGV01000022">
    <property type="protein sequence ID" value="THB60527.1"/>
    <property type="molecule type" value="Genomic_DNA"/>
</dbReference>
<dbReference type="GO" id="GO:0008479">
    <property type="term" value="F:tRNA-guanosine(34) queuine transglycosylase activity"/>
    <property type="evidence" value="ECO:0007669"/>
    <property type="project" value="UniProtKB-UniRule"/>
</dbReference>
<feature type="region of interest" description="RNA binding; important for wobble base 34 recognition" evidence="7">
    <location>
        <begin position="275"/>
        <end position="279"/>
    </location>
</feature>
<keyword evidence="2 7" id="KW-0808">Transferase</keyword>
<feature type="active site" description="Proton acceptor" evidence="7">
    <location>
        <position position="96"/>
    </location>
</feature>
<feature type="binding site" evidence="7">
    <location>
        <position position="308"/>
    </location>
    <ligand>
        <name>Zn(2+)</name>
        <dbReference type="ChEBI" id="CHEBI:29105"/>
    </ligand>
</feature>
<evidence type="ECO:0000313" key="9">
    <source>
        <dbReference type="EMBL" id="THB60527.1"/>
    </source>
</evidence>
<proteinExistence type="inferred from homology"/>
<comment type="cofactor">
    <cofactor evidence="7">
        <name>Zn(2+)</name>
        <dbReference type="ChEBI" id="CHEBI:29105"/>
    </cofactor>
    <text evidence="7">Binds 1 zinc ion per subunit.</text>
</comment>
<organism evidence="9 10">
    <name type="scientific">Vagococcus silagei</name>
    <dbReference type="NCBI Taxonomy" id="2508885"/>
    <lineage>
        <taxon>Bacteria</taxon>
        <taxon>Bacillati</taxon>
        <taxon>Bacillota</taxon>
        <taxon>Bacilli</taxon>
        <taxon>Lactobacillales</taxon>
        <taxon>Enterococcaceae</taxon>
        <taxon>Vagococcus</taxon>
    </lineage>
</organism>
<dbReference type="UniPathway" id="UPA00392"/>
<dbReference type="PANTHER" id="PTHR46499:SF1">
    <property type="entry name" value="QUEUINE TRNA-RIBOSYLTRANSFERASE"/>
    <property type="match status" value="1"/>
</dbReference>
<feature type="domain" description="tRNA-guanine(15) transglycosylase-like" evidence="8">
    <location>
        <begin position="18"/>
        <end position="371"/>
    </location>
</feature>
<dbReference type="RefSeq" id="WP_136137518.1">
    <property type="nucleotide sequence ID" value="NZ_SDGV01000022.1"/>
</dbReference>
<dbReference type="InterPro" id="IPR050076">
    <property type="entry name" value="ArchSynthase1/Queuine_TRR"/>
</dbReference>
<feature type="active site" description="Nucleophile" evidence="7">
    <location>
        <position position="270"/>
    </location>
</feature>
<keyword evidence="1 7" id="KW-0328">Glycosyltransferase</keyword>
<dbReference type="Gene3D" id="3.20.20.105">
    <property type="entry name" value="Queuine tRNA-ribosyltransferase-like"/>
    <property type="match status" value="1"/>
</dbReference>
<dbReference type="SUPFAM" id="SSF51713">
    <property type="entry name" value="tRNA-guanine transglycosylase"/>
    <property type="match status" value="1"/>
</dbReference>
<name>A0A4S3B2R2_9ENTE</name>
<comment type="catalytic activity">
    <reaction evidence="6 7">
        <text>7-aminomethyl-7-carbaguanine + guanosine(34) in tRNA = 7-aminomethyl-7-carbaguanosine(34) in tRNA + guanine</text>
        <dbReference type="Rhea" id="RHEA:24104"/>
        <dbReference type="Rhea" id="RHEA-COMP:10341"/>
        <dbReference type="Rhea" id="RHEA-COMP:10342"/>
        <dbReference type="ChEBI" id="CHEBI:16235"/>
        <dbReference type="ChEBI" id="CHEBI:58703"/>
        <dbReference type="ChEBI" id="CHEBI:74269"/>
        <dbReference type="ChEBI" id="CHEBI:82833"/>
        <dbReference type="EC" id="2.4.2.29"/>
    </reaction>
</comment>
<feature type="binding site" evidence="7">
    <location>
        <position position="313"/>
    </location>
    <ligand>
        <name>Zn(2+)</name>
        <dbReference type="ChEBI" id="CHEBI:29105"/>
    </ligand>
</feature>
<evidence type="ECO:0000256" key="2">
    <source>
        <dbReference type="ARBA" id="ARBA00022679"/>
    </source>
</evidence>
<keyword evidence="10" id="KW-1185">Reference proteome</keyword>
<comment type="subunit">
    <text evidence="7">Homodimer. Within each dimer, one monomer is responsible for RNA recognition and catalysis, while the other monomer binds to the replacement base PreQ1.</text>
</comment>
<keyword evidence="7" id="KW-0479">Metal-binding</keyword>
<keyword evidence="3 7" id="KW-0819">tRNA processing</keyword>
<comment type="function">
    <text evidence="7">Catalyzes the base-exchange of a guanine (G) residue with the queuine precursor 7-aminomethyl-7-deazaguanine (PreQ1) at position 34 (anticodon wobble position) in tRNAs with GU(N) anticodons (tRNA-Asp, -Asn, -His and -Tyr). Catalysis occurs through a double-displacement mechanism. The nucleophile active site attacks the C1' of nucleotide 34 to detach the guanine base from the RNA, forming a covalent enzyme-RNA intermediate. The proton acceptor active site deprotonates the incoming PreQ1, allowing a nucleophilic attack on the C1' of the ribose to form the product. After dissociation, two additional enzymatic reactions on the tRNA convert PreQ1 to queuine (Q), resulting in the hypermodified nucleoside queuosine (7-(((4,5-cis-dihydroxy-2-cyclopenten-1-yl)amino)methyl)-7-deazaguanosine).</text>
</comment>
<evidence type="ECO:0000256" key="4">
    <source>
        <dbReference type="ARBA" id="ARBA00022785"/>
    </source>
</evidence>
<dbReference type="AlphaFoldDB" id="A0A4S3B2R2"/>
<dbReference type="FunFam" id="3.20.20.105:FF:000001">
    <property type="entry name" value="Queuine tRNA-ribosyltransferase"/>
    <property type="match status" value="1"/>
</dbReference>
<dbReference type="GO" id="GO:0046872">
    <property type="term" value="F:metal ion binding"/>
    <property type="evidence" value="ECO:0007669"/>
    <property type="project" value="UniProtKB-KW"/>
</dbReference>
<dbReference type="Proteomes" id="UP000310506">
    <property type="component" value="Unassembled WGS sequence"/>
</dbReference>
<dbReference type="HAMAP" id="MF_00168">
    <property type="entry name" value="Q_tRNA_Tgt"/>
    <property type="match status" value="1"/>
</dbReference>
<feature type="region of interest" description="RNA binding" evidence="7">
    <location>
        <begin position="251"/>
        <end position="257"/>
    </location>
</feature>